<feature type="compositionally biased region" description="Basic and acidic residues" evidence="4">
    <location>
        <begin position="360"/>
        <end position="376"/>
    </location>
</feature>
<dbReference type="STRING" id="1460663.A0A177CS64"/>
<protein>
    <submittedName>
        <fullName evidence="6">Uncharacterized protein</fullName>
    </submittedName>
</protein>
<feature type="region of interest" description="Disordered" evidence="4">
    <location>
        <begin position="504"/>
        <end position="532"/>
    </location>
</feature>
<feature type="transmembrane region" description="Helical" evidence="5">
    <location>
        <begin position="1502"/>
        <end position="1523"/>
    </location>
</feature>
<proteinExistence type="inferred from homology"/>
<keyword evidence="5" id="KW-0812">Transmembrane</keyword>
<dbReference type="Pfam" id="PF12796">
    <property type="entry name" value="Ank_2"/>
    <property type="match status" value="1"/>
</dbReference>
<keyword evidence="7" id="KW-1185">Reference proteome</keyword>
<feature type="repeat" description="ANK" evidence="3">
    <location>
        <begin position="834"/>
        <end position="866"/>
    </location>
</feature>
<dbReference type="InterPro" id="IPR002347">
    <property type="entry name" value="SDR_fam"/>
</dbReference>
<name>A0A177CS64_9PLEO</name>
<evidence type="ECO:0000313" key="7">
    <source>
        <dbReference type="Proteomes" id="UP000077069"/>
    </source>
</evidence>
<feature type="compositionally biased region" description="Polar residues" evidence="4">
    <location>
        <begin position="896"/>
        <end position="913"/>
    </location>
</feature>
<dbReference type="PROSITE" id="PS50297">
    <property type="entry name" value="ANK_REP_REGION"/>
    <property type="match status" value="1"/>
</dbReference>
<feature type="region of interest" description="Disordered" evidence="4">
    <location>
        <begin position="359"/>
        <end position="435"/>
    </location>
</feature>
<dbReference type="InterPro" id="IPR020904">
    <property type="entry name" value="Sc_DH/Rdtase_CS"/>
</dbReference>
<reference evidence="6 7" key="1">
    <citation type="submission" date="2016-05" db="EMBL/GenBank/DDBJ databases">
        <title>Comparative analysis of secretome profiles of manganese(II)-oxidizing ascomycete fungi.</title>
        <authorList>
            <consortium name="DOE Joint Genome Institute"/>
            <person name="Zeiner C.A."/>
            <person name="Purvine S.O."/>
            <person name="Zink E.M."/>
            <person name="Wu S."/>
            <person name="Pasa-Tolic L."/>
            <person name="Chaput D.L."/>
            <person name="Haridas S."/>
            <person name="Grigoriev I.V."/>
            <person name="Santelli C.M."/>
            <person name="Hansel C.M."/>
        </authorList>
    </citation>
    <scope>NUCLEOTIDE SEQUENCE [LARGE SCALE GENOMIC DNA]</scope>
    <source>
        <strain evidence="6 7">AP3s5-JAC2a</strain>
    </source>
</reference>
<dbReference type="GO" id="GO:0046873">
    <property type="term" value="F:metal ion transmembrane transporter activity"/>
    <property type="evidence" value="ECO:0007669"/>
    <property type="project" value="InterPro"/>
</dbReference>
<dbReference type="SUPFAM" id="SSF51735">
    <property type="entry name" value="NAD(P)-binding Rossmann-fold domains"/>
    <property type="match status" value="1"/>
</dbReference>
<feature type="region of interest" description="Disordered" evidence="4">
    <location>
        <begin position="888"/>
        <end position="913"/>
    </location>
</feature>
<dbReference type="PANTHER" id="PTHR42760">
    <property type="entry name" value="SHORT-CHAIN DEHYDROGENASES/REDUCTASES FAMILY MEMBER"/>
    <property type="match status" value="1"/>
</dbReference>
<accession>A0A177CS64</accession>
<dbReference type="InParanoid" id="A0A177CS64"/>
<dbReference type="Pfam" id="PF13561">
    <property type="entry name" value="adh_short_C2"/>
    <property type="match status" value="1"/>
</dbReference>
<dbReference type="Gene3D" id="3.40.50.720">
    <property type="entry name" value="NAD(P)-binding Rossmann-like Domain"/>
    <property type="match status" value="1"/>
</dbReference>
<gene>
    <name evidence="6" type="ORF">CC84DRAFT_1213027</name>
</gene>
<dbReference type="Pfam" id="PF01544">
    <property type="entry name" value="CorA"/>
    <property type="match status" value="1"/>
</dbReference>
<evidence type="ECO:0000256" key="4">
    <source>
        <dbReference type="SAM" id="MobiDB-lite"/>
    </source>
</evidence>
<comment type="similarity">
    <text evidence="1">Belongs to the short-chain dehydrogenases/reductases (SDR) family.</text>
</comment>
<keyword evidence="3" id="KW-0040">ANK repeat</keyword>
<sequence length="1649" mass="184567">MLDLKGKVALIIGLGQTGTEGWGIGAACAVLFSRQGALIFGGNRTLASTTKTTQTIHEEGGVCDIVTADATDSSSVRALVAACLEKHGRIDILLCNVGVSAPGNPATMNEETWDAQININLKSVYLACHHVLPVMEAQPTGGAIVCISSIAGMRYIGKPQIAYNTAKAAILQFIKATAVMYADKNVRLNTVVPGLMDTPYTKSLADRYGRDYQEFKEGRDRQVPMGRMGDAWDVANAALFLVSDESRYVTGQKIVVDGGITATTASAADPPVPPIISITAPEDDFFHPDAREFLQHWESKYTDRACTVSQAEFFAPVELLVDEDASTSSEARFEDDDIPLHPSAPQIVVSEPDAVFESRISLDEKSTPNKASRADTRTTFLGDIDDPAQATPKLRQRRHSTISLVPDRKSSHNTQPPGEDSQPRPTPRPWTTKEYHPKNGWRIKVRYAAGSPTGSIVDVVVVYLYNSALSDKLDRDADIAMFNHYEHPEPPDRETSPTRKIQRARTELDKQPKRDGIGFTTPNHWASPVDPHRSRRQHVNLLTDTKMLREQVPGMRLTTVGFDIKPNLANSLNPEAAAQQLYDHLQQHRREHKRAPMIFIGHTLGGLFVVKALAKYQDVSPIASDILTDTAGVFLFSCRTTFPDSQIQVLANLYGARSTDKLFTELSKSSIAQDIGKAVNGGLCSKYPRTESSNATQREHKRSQCVSIGFPVFQVLARGEVEDALGNVLGVPLRTIAIGKEPSNCFRFSGPQDPDFVHLMTLIHSALQTHKLLHAAALGRADDIHSMIRRGANVNLRDRWSQTALQVAVRLNHEKVVIRLLGGKNVDPNPRDKLSNTPLHYAVRTGNETIVRALIHNGADISIENQRKRTPRDLAEKQKSRKHISKLLKSKLMSGPDQSPSSKLIGSGKSPTSQDAIMACKNSQITVTEIYSTRNSDRHWSVSVSVDSLLYGTSTLEDILDQVRPQAVKAESPVCVWIHVPENNMVWLEDLFAKLRLHPAIWQDTKRSVTESLRNRAITPHVNFGDTRSLFLPYLSYEANLRQARRTSHIQEVDAKYQERRNAELPFATSTLSALTEGSSRASTVERRSQLQVPKGKDLESYPYLEEDSDSDFSDIFEADDPDELEEEEKALINAYLYNPPALHVRRTLDQYYYHMLESTHERDIDQVVSRWAQKVKSEPKHNILMVDQLWLWIGHNREAAAPGEHEMELLRRRNRSSDRVRVTSPERNRFQYVVSCFPNRTGSGQLSHRTLDDLRLRVLDPNSRKRDPIRKPEDLVSRIMETCCNIFDRMQDVEWLRFYQMFEDSVGTIDDKESKLFRVFQQGSNQLLQLDNGNKYYNEKKNKLLTDLLDIGTEIELLVEVKDIRDEVNIILTVLDIQRKLVDHMIQPVGEEKALLGTPVVSNMIQADINDFTKLDSQARTIQGKLNTLMDLKQKAANAWEAKEARETAVAAGKQGNTVLVFTVVTIVFLPLSFMSSFFAIGIAAFPHNEESGEVNWPLETIIGLLFGVSLCVSIPLIIFALNMDYFASVYKELRNNYLPVIGTNLIPMLPPLGPSSDPTAYRRRWTGLLQEQRENYMKNEDLAVAGLRVEDGDSALVKPAVSFPSTASSHTFIEKDESDFPSHTRTKHRGFRSRRRAPDDESLVGSQ</sequence>
<dbReference type="GO" id="GO:0016020">
    <property type="term" value="C:membrane"/>
    <property type="evidence" value="ECO:0007669"/>
    <property type="project" value="InterPro"/>
</dbReference>
<dbReference type="PRINTS" id="PR00081">
    <property type="entry name" value="GDHRDH"/>
</dbReference>
<keyword evidence="5" id="KW-0472">Membrane</keyword>
<dbReference type="Gene3D" id="1.25.40.20">
    <property type="entry name" value="Ankyrin repeat-containing domain"/>
    <property type="match status" value="2"/>
</dbReference>
<organism evidence="6 7">
    <name type="scientific">Paraphaeosphaeria sporulosa</name>
    <dbReference type="NCBI Taxonomy" id="1460663"/>
    <lineage>
        <taxon>Eukaryota</taxon>
        <taxon>Fungi</taxon>
        <taxon>Dikarya</taxon>
        <taxon>Ascomycota</taxon>
        <taxon>Pezizomycotina</taxon>
        <taxon>Dothideomycetes</taxon>
        <taxon>Pleosporomycetidae</taxon>
        <taxon>Pleosporales</taxon>
        <taxon>Massarineae</taxon>
        <taxon>Didymosphaeriaceae</taxon>
        <taxon>Paraphaeosphaeria</taxon>
    </lineage>
</organism>
<dbReference type="GO" id="GO:0016616">
    <property type="term" value="F:oxidoreductase activity, acting on the CH-OH group of donors, NAD or NADP as acceptor"/>
    <property type="evidence" value="ECO:0007669"/>
    <property type="project" value="TreeGrafter"/>
</dbReference>
<feature type="compositionally biased region" description="Basic and acidic residues" evidence="4">
    <location>
        <begin position="1614"/>
        <end position="1624"/>
    </location>
</feature>
<dbReference type="SMART" id="SM00248">
    <property type="entry name" value="ANK"/>
    <property type="match status" value="3"/>
</dbReference>
<feature type="compositionally biased region" description="Basic residues" evidence="4">
    <location>
        <begin position="1626"/>
        <end position="1637"/>
    </location>
</feature>
<dbReference type="CDD" id="cd05233">
    <property type="entry name" value="SDR_c"/>
    <property type="match status" value="1"/>
</dbReference>
<dbReference type="SUPFAM" id="SSF48403">
    <property type="entry name" value="Ankyrin repeat"/>
    <property type="match status" value="1"/>
</dbReference>
<dbReference type="PROSITE" id="PS00061">
    <property type="entry name" value="ADH_SHORT"/>
    <property type="match status" value="1"/>
</dbReference>
<feature type="region of interest" description="Disordered" evidence="4">
    <location>
        <begin position="1606"/>
        <end position="1649"/>
    </location>
</feature>
<dbReference type="InterPro" id="IPR036291">
    <property type="entry name" value="NAD(P)-bd_dom_sf"/>
</dbReference>
<feature type="transmembrane region" description="Helical" evidence="5">
    <location>
        <begin position="1460"/>
        <end position="1482"/>
    </location>
</feature>
<dbReference type="OrthoDB" id="341259at2759"/>
<evidence type="ECO:0000256" key="3">
    <source>
        <dbReference type="PROSITE-ProRule" id="PRU00023"/>
    </source>
</evidence>
<dbReference type="InterPro" id="IPR036770">
    <property type="entry name" value="Ankyrin_rpt-contain_sf"/>
</dbReference>
<evidence type="ECO:0000256" key="2">
    <source>
        <dbReference type="ARBA" id="ARBA00022857"/>
    </source>
</evidence>
<dbReference type="InterPro" id="IPR002110">
    <property type="entry name" value="Ankyrin_rpt"/>
</dbReference>
<dbReference type="PROSITE" id="PS50088">
    <property type="entry name" value="ANK_REPEAT"/>
    <property type="match status" value="1"/>
</dbReference>
<dbReference type="EMBL" id="KV441549">
    <property type="protein sequence ID" value="OAG09617.1"/>
    <property type="molecule type" value="Genomic_DNA"/>
</dbReference>
<feature type="compositionally biased region" description="Basic and acidic residues" evidence="4">
    <location>
        <begin position="504"/>
        <end position="516"/>
    </location>
</feature>
<dbReference type="SUPFAM" id="SSF53474">
    <property type="entry name" value="alpha/beta-Hydrolases"/>
    <property type="match status" value="1"/>
</dbReference>
<dbReference type="InterPro" id="IPR002523">
    <property type="entry name" value="MgTranspt_CorA/ZnTranspt_ZntB"/>
</dbReference>
<dbReference type="Proteomes" id="UP000077069">
    <property type="component" value="Unassembled WGS sequence"/>
</dbReference>
<evidence type="ECO:0000313" key="6">
    <source>
        <dbReference type="EMBL" id="OAG09617.1"/>
    </source>
</evidence>
<evidence type="ECO:0000256" key="1">
    <source>
        <dbReference type="ARBA" id="ARBA00006484"/>
    </source>
</evidence>
<dbReference type="Gene3D" id="1.20.58.340">
    <property type="entry name" value="Magnesium transport protein CorA, transmembrane region"/>
    <property type="match status" value="1"/>
</dbReference>
<dbReference type="FunFam" id="3.40.50.720:FF:000084">
    <property type="entry name" value="Short-chain dehydrogenase reductase"/>
    <property type="match status" value="1"/>
</dbReference>
<dbReference type="InterPro" id="IPR029058">
    <property type="entry name" value="AB_hydrolase_fold"/>
</dbReference>
<dbReference type="GeneID" id="28765983"/>
<keyword evidence="2" id="KW-0521">NADP</keyword>
<evidence type="ECO:0000256" key="5">
    <source>
        <dbReference type="SAM" id="Phobius"/>
    </source>
</evidence>
<keyword evidence="5" id="KW-1133">Transmembrane helix</keyword>
<dbReference type="RefSeq" id="XP_018039982.1">
    <property type="nucleotide sequence ID" value="XM_018182497.1"/>
</dbReference>